<comment type="caution">
    <text evidence="1">The sequence shown here is derived from an EMBL/GenBank/DDBJ whole genome shotgun (WGS) entry which is preliminary data.</text>
</comment>
<gene>
    <name evidence="1" type="ORF">PVOR_24424</name>
</gene>
<dbReference type="EMBL" id="ADHJ01000039">
    <property type="protein sequence ID" value="EFU39482.1"/>
    <property type="molecule type" value="Genomic_DNA"/>
</dbReference>
<protein>
    <submittedName>
        <fullName evidence="1">Uncharacterized protein</fullName>
    </submittedName>
</protein>
<accession>A0A2R9SQ66</accession>
<sequence length="56" mass="6501">MLDHFLYDYLYQGVKDMYMKVGKKVKANADLIINANKNMEDIIFEVSELMGKKIGL</sequence>
<proteinExistence type="predicted"/>
<reference evidence="1 2" key="1">
    <citation type="journal article" date="2010" name="BMC Genomics">
        <title>Genome sequence of the pattern forming Paenibacillus vortex bacterium reveals potential for thriving in complex environments.</title>
        <authorList>
            <person name="Sirota-Madi A."/>
            <person name="Olender T."/>
            <person name="Helman Y."/>
            <person name="Ingham C."/>
            <person name="Brainis I."/>
            <person name="Roth D."/>
            <person name="Hagi E."/>
            <person name="Brodsky L."/>
            <person name="Leshkowitz D."/>
            <person name="Galatenko V."/>
            <person name="Nikolaev V."/>
            <person name="Mugasimangalam R.C."/>
            <person name="Bransburg-Zabary S."/>
            <person name="Gutnick D.L."/>
            <person name="Lancet D."/>
            <person name="Ben-Jacob E."/>
        </authorList>
    </citation>
    <scope>NUCLEOTIDE SEQUENCE [LARGE SCALE GENOMIC DNA]</scope>
    <source>
        <strain evidence="1 2">V453</strain>
    </source>
</reference>
<dbReference type="KEGG" id="pvo:PVOR_24424"/>
<dbReference type="Proteomes" id="UP000003094">
    <property type="component" value="Unassembled WGS sequence"/>
</dbReference>
<organism evidence="1 2">
    <name type="scientific">Paenibacillus vortex V453</name>
    <dbReference type="NCBI Taxonomy" id="715225"/>
    <lineage>
        <taxon>Bacteria</taxon>
        <taxon>Bacillati</taxon>
        <taxon>Bacillota</taxon>
        <taxon>Bacilli</taxon>
        <taxon>Bacillales</taxon>
        <taxon>Paenibacillaceae</taxon>
        <taxon>Paenibacillus</taxon>
    </lineage>
</organism>
<keyword evidence="2" id="KW-1185">Reference proteome</keyword>
<dbReference type="AlphaFoldDB" id="A0A2R9SQ66"/>
<evidence type="ECO:0000313" key="2">
    <source>
        <dbReference type="Proteomes" id="UP000003094"/>
    </source>
</evidence>
<name>A0A2R9SQ66_9BACL</name>
<evidence type="ECO:0000313" key="1">
    <source>
        <dbReference type="EMBL" id="EFU39482.1"/>
    </source>
</evidence>